<dbReference type="Proteomes" id="UP001608902">
    <property type="component" value="Unassembled WGS sequence"/>
</dbReference>
<keyword evidence="2" id="KW-1185">Reference proteome</keyword>
<sequence>MSTGMGSNYSLLTSLLTRQSPKTAIKGVQRNMMRRRSPGETNSTMRLLFFVLILSVVTECAIPEDHGFRDVIRVRRTARFNDVVHLGGKTQFTVLRRSKRGWHKFWNKVEHEFKKHKEEILPIVTTAVASG</sequence>
<reference evidence="1 2" key="1">
    <citation type="submission" date="2024-08" db="EMBL/GenBank/DDBJ databases">
        <title>Gnathostoma spinigerum genome.</title>
        <authorList>
            <person name="Gonzalez-Bertolin B."/>
            <person name="Monzon S."/>
            <person name="Zaballos A."/>
            <person name="Jimenez P."/>
            <person name="Dekumyoy P."/>
            <person name="Varona S."/>
            <person name="Cuesta I."/>
            <person name="Sumanam S."/>
            <person name="Adisakwattana P."/>
            <person name="Gasser R.B."/>
            <person name="Hernandez-Gonzalez A."/>
            <person name="Young N.D."/>
            <person name="Perteguer M.J."/>
        </authorList>
    </citation>
    <scope>NUCLEOTIDE SEQUENCE [LARGE SCALE GENOMIC DNA]</scope>
    <source>
        <strain evidence="1">AL3</strain>
        <tissue evidence="1">Liver</tissue>
    </source>
</reference>
<protein>
    <submittedName>
        <fullName evidence="1">Uncharacterized protein</fullName>
    </submittedName>
</protein>
<gene>
    <name evidence="1" type="ORF">AB6A40_002629</name>
</gene>
<proteinExistence type="predicted"/>
<name>A0ABD6E737_9BILA</name>
<organism evidence="1 2">
    <name type="scientific">Gnathostoma spinigerum</name>
    <dbReference type="NCBI Taxonomy" id="75299"/>
    <lineage>
        <taxon>Eukaryota</taxon>
        <taxon>Metazoa</taxon>
        <taxon>Ecdysozoa</taxon>
        <taxon>Nematoda</taxon>
        <taxon>Chromadorea</taxon>
        <taxon>Rhabditida</taxon>
        <taxon>Spirurina</taxon>
        <taxon>Gnathostomatomorpha</taxon>
        <taxon>Gnathostomatoidea</taxon>
        <taxon>Gnathostomatidae</taxon>
        <taxon>Gnathostoma</taxon>
    </lineage>
</organism>
<dbReference type="EMBL" id="JBGFUD010001198">
    <property type="protein sequence ID" value="MFH4975920.1"/>
    <property type="molecule type" value="Genomic_DNA"/>
</dbReference>
<evidence type="ECO:0000313" key="2">
    <source>
        <dbReference type="Proteomes" id="UP001608902"/>
    </source>
</evidence>
<accession>A0ABD6E737</accession>
<evidence type="ECO:0000313" key="1">
    <source>
        <dbReference type="EMBL" id="MFH4975920.1"/>
    </source>
</evidence>
<dbReference type="AlphaFoldDB" id="A0ABD6E737"/>
<comment type="caution">
    <text evidence="1">The sequence shown here is derived from an EMBL/GenBank/DDBJ whole genome shotgun (WGS) entry which is preliminary data.</text>
</comment>